<evidence type="ECO:0000259" key="1">
    <source>
        <dbReference type="Pfam" id="PF21897"/>
    </source>
</evidence>
<dbReference type="InterPro" id="IPR054212">
    <property type="entry name" value="DUF6919"/>
</dbReference>
<dbReference type="EMBL" id="MK500581">
    <property type="protein sequence ID" value="QBK92749.1"/>
    <property type="molecule type" value="Genomic_DNA"/>
</dbReference>
<reference evidence="2" key="1">
    <citation type="journal article" date="2019" name="MBio">
        <title>Virus Genomes from Deep Sea Sediments Expand the Ocean Megavirome and Support Independent Origins of Viral Gigantism.</title>
        <authorList>
            <person name="Backstrom D."/>
            <person name="Yutin N."/>
            <person name="Jorgensen S.L."/>
            <person name="Dharamshi J."/>
            <person name="Homa F."/>
            <person name="Zaremba-Niedwiedzka K."/>
            <person name="Spang A."/>
            <person name="Wolf Y.I."/>
            <person name="Koonin E.V."/>
            <person name="Ettema T.J."/>
        </authorList>
    </citation>
    <scope>NUCLEOTIDE SEQUENCE</scope>
</reference>
<name>A0A481ZCF5_9VIRU</name>
<feature type="domain" description="DUF6919" evidence="1">
    <location>
        <begin position="13"/>
        <end position="99"/>
    </location>
</feature>
<dbReference type="Pfam" id="PF21897">
    <property type="entry name" value="DUF6919"/>
    <property type="match status" value="1"/>
</dbReference>
<organism evidence="2">
    <name type="scientific">Pithovirus LCPAC401</name>
    <dbReference type="NCBI Taxonomy" id="2506595"/>
    <lineage>
        <taxon>Viruses</taxon>
        <taxon>Pithoviruses</taxon>
    </lineage>
</organism>
<accession>A0A481ZCF5</accession>
<evidence type="ECO:0000313" key="2">
    <source>
        <dbReference type="EMBL" id="QBK92749.1"/>
    </source>
</evidence>
<gene>
    <name evidence="2" type="ORF">LCPAC401_03870</name>
</gene>
<sequence>MSVIRRKIELEGKENWENARNLDELCDAMIFSLRQNVETPWYGITETETESILETLIEIAQTHEMFTIEGQPGICDDEERQRAYMKAIIATDILDKLIENLPDDIAIFIYDYFSGEIEIVNGDTEEKDWHKRNEDTINLTSVYERGIETKFHTTFIINRFKEEALDVMDFMLNDETVRKLMGKSDNYNNDDLVSFVKLIYHPKCKLKLAETVLEALYKSISFI</sequence>
<proteinExistence type="predicted"/>
<protein>
    <recommendedName>
        <fullName evidence="1">DUF6919 domain-containing protein</fullName>
    </recommendedName>
</protein>